<keyword evidence="2" id="KW-1185">Reference proteome</keyword>
<accession>A0ABR3DID9</accession>
<sequence>MRGPLTRADLEAFRDSGNGLTGRQIPFQADAPVVTPRRMWNFSLLFHSFLLNLIDGTHDKGQANCDVESPDSWRKRRAHTLTILNGMIKWAMPQVLSAGLRAYDNDYDFHP</sequence>
<evidence type="ECO:0000313" key="2">
    <source>
        <dbReference type="Proteomes" id="UP001451303"/>
    </source>
</evidence>
<reference evidence="1 2" key="1">
    <citation type="submission" date="2023-09" db="EMBL/GenBank/DDBJ databases">
        <title>Multi-omics analysis of a traditional fermented food reveals byproduct-associated fungal strains for waste-to-food upcycling.</title>
        <authorList>
            <consortium name="Lawrence Berkeley National Laboratory"/>
            <person name="Rekdal V.M."/>
            <person name="Villalobos-Escobedo J.M."/>
            <person name="Rodriguez-Valeron N."/>
            <person name="Garcia M.O."/>
            <person name="Vasquez D.P."/>
            <person name="Damayanti I."/>
            <person name="Sorensen P.M."/>
            <person name="Baidoo E.E."/>
            <person name="De Carvalho A.C."/>
            <person name="Riley R."/>
            <person name="Lipzen A."/>
            <person name="He G."/>
            <person name="Yan M."/>
            <person name="Haridas S."/>
            <person name="Daum C."/>
            <person name="Yoshinaga Y."/>
            <person name="Ng V."/>
            <person name="Grigoriev I.V."/>
            <person name="Munk R."/>
            <person name="Nuraida L."/>
            <person name="Wijaya C.H."/>
            <person name="Morales P.-C."/>
            <person name="Keasling J.D."/>
        </authorList>
    </citation>
    <scope>NUCLEOTIDE SEQUENCE [LARGE SCALE GENOMIC DNA]</scope>
    <source>
        <strain evidence="1 2">FGSC 2613</strain>
    </source>
</reference>
<dbReference type="Proteomes" id="UP001451303">
    <property type="component" value="Unassembled WGS sequence"/>
</dbReference>
<dbReference type="EMBL" id="JAVLET010000003">
    <property type="protein sequence ID" value="KAL0472445.1"/>
    <property type="molecule type" value="Genomic_DNA"/>
</dbReference>
<organism evidence="1 2">
    <name type="scientific">Neurospora intermedia</name>
    <dbReference type="NCBI Taxonomy" id="5142"/>
    <lineage>
        <taxon>Eukaryota</taxon>
        <taxon>Fungi</taxon>
        <taxon>Dikarya</taxon>
        <taxon>Ascomycota</taxon>
        <taxon>Pezizomycotina</taxon>
        <taxon>Sordariomycetes</taxon>
        <taxon>Sordariomycetidae</taxon>
        <taxon>Sordariales</taxon>
        <taxon>Sordariaceae</taxon>
        <taxon>Neurospora</taxon>
    </lineage>
</organism>
<protein>
    <submittedName>
        <fullName evidence="1">Uncharacterized protein</fullName>
    </submittedName>
</protein>
<evidence type="ECO:0000313" key="1">
    <source>
        <dbReference type="EMBL" id="KAL0472445.1"/>
    </source>
</evidence>
<proteinExistence type="predicted"/>
<comment type="caution">
    <text evidence="1">The sequence shown here is derived from an EMBL/GenBank/DDBJ whole genome shotgun (WGS) entry which is preliminary data.</text>
</comment>
<gene>
    <name evidence="1" type="ORF">QR685DRAFT_552923</name>
</gene>
<name>A0ABR3DID9_NEUIN</name>